<dbReference type="AlphaFoldDB" id="A0A9N9L1N0"/>
<dbReference type="SUPFAM" id="SSF52743">
    <property type="entry name" value="Subtilisin-like"/>
    <property type="match status" value="1"/>
</dbReference>
<dbReference type="GO" id="GO:0004252">
    <property type="term" value="F:serine-type endopeptidase activity"/>
    <property type="evidence" value="ECO:0007669"/>
    <property type="project" value="UniProtKB-UniRule"/>
</dbReference>
<evidence type="ECO:0000256" key="1">
    <source>
        <dbReference type="ARBA" id="ARBA00011073"/>
    </source>
</evidence>
<feature type="region of interest" description="Disordered" evidence="6">
    <location>
        <begin position="488"/>
        <end position="586"/>
    </location>
</feature>
<evidence type="ECO:0000256" key="5">
    <source>
        <dbReference type="PROSITE-ProRule" id="PRU01240"/>
    </source>
</evidence>
<gene>
    <name evidence="9" type="ORF">HYFRA_00000533</name>
</gene>
<comment type="similarity">
    <text evidence="1 5">Belongs to the peptidase S8 family.</text>
</comment>
<evidence type="ECO:0000313" key="10">
    <source>
        <dbReference type="Proteomes" id="UP000696280"/>
    </source>
</evidence>
<protein>
    <recommendedName>
        <fullName evidence="8">Peptidase S8/S53 domain-containing protein</fullName>
    </recommendedName>
</protein>
<keyword evidence="7" id="KW-0732">Signal</keyword>
<feature type="signal peptide" evidence="7">
    <location>
        <begin position="1"/>
        <end position="18"/>
    </location>
</feature>
<feature type="active site" description="Charge relay system" evidence="5">
    <location>
        <position position="394"/>
    </location>
</feature>
<dbReference type="GO" id="GO:0006508">
    <property type="term" value="P:proteolysis"/>
    <property type="evidence" value="ECO:0007669"/>
    <property type="project" value="UniProtKB-KW"/>
</dbReference>
<reference evidence="9" key="1">
    <citation type="submission" date="2021-07" db="EMBL/GenBank/DDBJ databases">
        <authorList>
            <person name="Durling M."/>
        </authorList>
    </citation>
    <scope>NUCLEOTIDE SEQUENCE</scope>
</reference>
<feature type="active site" description="Charge relay system" evidence="5">
    <location>
        <position position="221"/>
    </location>
</feature>
<evidence type="ECO:0000313" key="9">
    <source>
        <dbReference type="EMBL" id="CAG8958181.1"/>
    </source>
</evidence>
<dbReference type="PROSITE" id="PS51892">
    <property type="entry name" value="SUBTILASE"/>
    <property type="match status" value="1"/>
</dbReference>
<feature type="active site" description="Charge relay system" evidence="5">
    <location>
        <position position="176"/>
    </location>
</feature>
<dbReference type="InterPro" id="IPR050131">
    <property type="entry name" value="Peptidase_S8_subtilisin-like"/>
</dbReference>
<dbReference type="Gene3D" id="3.40.50.200">
    <property type="entry name" value="Peptidase S8/S53 domain"/>
    <property type="match status" value="1"/>
</dbReference>
<dbReference type="InterPro" id="IPR036852">
    <property type="entry name" value="Peptidase_S8/S53_dom_sf"/>
</dbReference>
<dbReference type="PRINTS" id="PR00723">
    <property type="entry name" value="SUBTILISIN"/>
</dbReference>
<dbReference type="OrthoDB" id="4995761at2759"/>
<dbReference type="PANTHER" id="PTHR43806:SF11">
    <property type="entry name" value="CEREVISIN-RELATED"/>
    <property type="match status" value="1"/>
</dbReference>
<organism evidence="9 10">
    <name type="scientific">Hymenoscyphus fraxineus</name>
    <dbReference type="NCBI Taxonomy" id="746836"/>
    <lineage>
        <taxon>Eukaryota</taxon>
        <taxon>Fungi</taxon>
        <taxon>Dikarya</taxon>
        <taxon>Ascomycota</taxon>
        <taxon>Pezizomycotina</taxon>
        <taxon>Leotiomycetes</taxon>
        <taxon>Helotiales</taxon>
        <taxon>Helotiaceae</taxon>
        <taxon>Hymenoscyphus</taxon>
    </lineage>
</organism>
<name>A0A9N9L1N0_9HELO</name>
<evidence type="ECO:0000256" key="6">
    <source>
        <dbReference type="SAM" id="MobiDB-lite"/>
    </source>
</evidence>
<feature type="chain" id="PRO_5040405659" description="Peptidase S8/S53 domain-containing protein" evidence="7">
    <location>
        <begin position="19"/>
        <end position="586"/>
    </location>
</feature>
<keyword evidence="10" id="KW-1185">Reference proteome</keyword>
<dbReference type="PROSITE" id="PS00138">
    <property type="entry name" value="SUBTILASE_SER"/>
    <property type="match status" value="1"/>
</dbReference>
<dbReference type="PANTHER" id="PTHR43806">
    <property type="entry name" value="PEPTIDASE S8"/>
    <property type="match status" value="1"/>
</dbReference>
<dbReference type="Pfam" id="PF00082">
    <property type="entry name" value="Peptidase_S8"/>
    <property type="match status" value="1"/>
</dbReference>
<dbReference type="Proteomes" id="UP000696280">
    <property type="component" value="Unassembled WGS sequence"/>
</dbReference>
<dbReference type="InterPro" id="IPR015500">
    <property type="entry name" value="Peptidase_S8_subtilisin-rel"/>
</dbReference>
<feature type="compositionally biased region" description="Low complexity" evidence="6">
    <location>
        <begin position="535"/>
        <end position="586"/>
    </location>
</feature>
<dbReference type="InterPro" id="IPR000209">
    <property type="entry name" value="Peptidase_S8/S53_dom"/>
</dbReference>
<keyword evidence="2 5" id="KW-0645">Protease</keyword>
<dbReference type="EMBL" id="CAJVRL010000081">
    <property type="protein sequence ID" value="CAG8958181.1"/>
    <property type="molecule type" value="Genomic_DNA"/>
</dbReference>
<dbReference type="InterPro" id="IPR023828">
    <property type="entry name" value="Peptidase_S8_Ser-AS"/>
</dbReference>
<sequence length="586" mass="63075">MKLTSTFLFAVSASALIAERSHAPAPYLRPDSEHLVPEGYIVRFQPNHTLQDHFTNIGFDVRQFASVFMEMPVSNAYLFELTESNNSIIHEFIRHDPGVLRIEHDEYLHDEQIFHREAAPPPPTYTEKFKRWINLSRSQGPWNQVMITLGKTNDFGGETNYSFVDSGAGVDVYVFDSGIKVEHETFKAYSRQIATHFQGKKTSDTSPYCGAGVVMDDLLGHGTHVAGIICNKDGGAVQKANLINVKVSKCGGSIGKVETAVNDVVTAHNNNKSKPPSGWKGSVINMSIGFTTLQFEGLQEALNAANKAGIPIAAAAGNQRQDWLEIPARFASTFSVGAVDIDYNRWTGGYAGIRGSNYNKKLNIWAPGKPVWSSFIDEKDPKVTNKYEWASGTSMASPHVAGVMAIIVGYEGYKSLSAQNVYDRINKNAIAAVKSDDEIKSVGATLNLLQSGIKGGTRWSPADPYDGIDHDELKKAVVAAADDASDAATTTAAAESTVTENAPFATQAPPKDDKADFDETIEEDDGTDPADPIGSKKSSATATKTFSSAPKSTSKTTISIPKSSSAAKTTSSAPKTSSTATKANSL</sequence>
<keyword evidence="3 5" id="KW-0378">Hydrolase</keyword>
<feature type="domain" description="Peptidase S8/S53" evidence="8">
    <location>
        <begin position="167"/>
        <end position="429"/>
    </location>
</feature>
<evidence type="ECO:0000256" key="7">
    <source>
        <dbReference type="SAM" id="SignalP"/>
    </source>
</evidence>
<evidence type="ECO:0000259" key="8">
    <source>
        <dbReference type="Pfam" id="PF00082"/>
    </source>
</evidence>
<comment type="caution">
    <text evidence="9">The sequence shown here is derived from an EMBL/GenBank/DDBJ whole genome shotgun (WGS) entry which is preliminary data.</text>
</comment>
<keyword evidence="4 5" id="KW-0720">Serine protease</keyword>
<evidence type="ECO:0000256" key="3">
    <source>
        <dbReference type="ARBA" id="ARBA00022801"/>
    </source>
</evidence>
<evidence type="ECO:0000256" key="4">
    <source>
        <dbReference type="ARBA" id="ARBA00022825"/>
    </source>
</evidence>
<feature type="compositionally biased region" description="Low complexity" evidence="6">
    <location>
        <begin position="488"/>
        <end position="500"/>
    </location>
</feature>
<feature type="compositionally biased region" description="Acidic residues" evidence="6">
    <location>
        <begin position="515"/>
        <end position="528"/>
    </location>
</feature>
<evidence type="ECO:0000256" key="2">
    <source>
        <dbReference type="ARBA" id="ARBA00022670"/>
    </source>
</evidence>
<accession>A0A9N9L1N0</accession>
<proteinExistence type="inferred from homology"/>